<dbReference type="eggNOG" id="COG3266">
    <property type="taxonomic scope" value="Bacteria"/>
</dbReference>
<feature type="transmembrane region" description="Helical" evidence="6">
    <location>
        <begin position="25"/>
        <end position="43"/>
    </location>
</feature>
<evidence type="ECO:0000256" key="5">
    <source>
        <dbReference type="SAM" id="MobiDB-lite"/>
    </source>
</evidence>
<evidence type="ECO:0000313" key="9">
    <source>
        <dbReference type="Proteomes" id="UP000070326"/>
    </source>
</evidence>
<dbReference type="Pfam" id="PF04122">
    <property type="entry name" value="CW_binding_2"/>
    <property type="match status" value="3"/>
</dbReference>
<dbReference type="Gene3D" id="2.60.40.1850">
    <property type="match status" value="2"/>
</dbReference>
<name>A0A135YX84_9FIRM</name>
<dbReference type="eggNOG" id="COG4886">
    <property type="taxonomic scope" value="Bacteria"/>
</dbReference>
<evidence type="ECO:0000256" key="4">
    <source>
        <dbReference type="ARBA" id="ARBA00022737"/>
    </source>
</evidence>
<dbReference type="SMART" id="SM00369">
    <property type="entry name" value="LRR_TYP"/>
    <property type="match status" value="7"/>
</dbReference>
<dbReference type="InterPro" id="IPR001611">
    <property type="entry name" value="Leu-rich_rpt"/>
</dbReference>
<comment type="subcellular location">
    <subcellularLocation>
        <location evidence="1">Cell envelope</location>
    </subcellularLocation>
</comment>
<keyword evidence="6" id="KW-0472">Membrane</keyword>
<feature type="domain" description="NEAT" evidence="7">
    <location>
        <begin position="520"/>
        <end position="654"/>
    </location>
</feature>
<dbReference type="SUPFAM" id="SSF158911">
    <property type="entry name" value="NEAT domain-like"/>
    <property type="match status" value="2"/>
</dbReference>
<feature type="compositionally biased region" description="Polar residues" evidence="5">
    <location>
        <begin position="174"/>
        <end position="187"/>
    </location>
</feature>
<evidence type="ECO:0000256" key="1">
    <source>
        <dbReference type="ARBA" id="ARBA00004196"/>
    </source>
</evidence>
<protein>
    <submittedName>
        <fullName evidence="8">Putative septum site-determining protein MinC</fullName>
    </submittedName>
</protein>
<dbReference type="PROSITE" id="PS00018">
    <property type="entry name" value="EF_HAND_1"/>
    <property type="match status" value="1"/>
</dbReference>
<dbReference type="GO" id="GO:0030313">
    <property type="term" value="C:cell envelope"/>
    <property type="evidence" value="ECO:0007669"/>
    <property type="project" value="UniProtKB-SubCell"/>
</dbReference>
<dbReference type="Pfam" id="PF13306">
    <property type="entry name" value="LRR_5"/>
    <property type="match status" value="1"/>
</dbReference>
<evidence type="ECO:0000256" key="3">
    <source>
        <dbReference type="ARBA" id="ARBA00022729"/>
    </source>
</evidence>
<keyword evidence="6" id="KW-1133">Transmembrane helix</keyword>
<dbReference type="PANTHER" id="PTHR45712">
    <property type="entry name" value="AGAP008170-PA"/>
    <property type="match status" value="1"/>
</dbReference>
<organism evidence="8 9">
    <name type="scientific">Peptostreptococcus anaerobius</name>
    <dbReference type="NCBI Taxonomy" id="1261"/>
    <lineage>
        <taxon>Bacteria</taxon>
        <taxon>Bacillati</taxon>
        <taxon>Bacillota</taxon>
        <taxon>Clostridia</taxon>
        <taxon>Peptostreptococcales</taxon>
        <taxon>Peptostreptococcaceae</taxon>
        <taxon>Peptostreptococcus</taxon>
    </lineage>
</organism>
<dbReference type="InterPro" id="IPR006635">
    <property type="entry name" value="NEAT_dom"/>
</dbReference>
<sequence>MTIKCLNLREVKMTYSKKHRKGKKIVAIAMSMAILGTSTIPYINEGRFLSGVSYAETSEHEENIWQHITVMPPQFSPEYKFNFDQDFDKKKAKDIIKKIKYVFINGDKYSREDFETIDSPYYGITLQSKSDKTETHKKSYNKVENINSAKYAFELTNGETHKLSYKVVKNPDGESNVTPEYSMTKSPTGVVDSNEEEPTLPKPGVDDKVIPEDHLETVTYMGKKTSKNGRDYEAVVCGFSYSIKYKGTILKDYMENLSSIVINGTEFPISEFMTDDYGGIFSSEEHASKHVEKWDRVTNRNTIIIKLKDGRYGTWKSPAQKAFESSNGEKKENSGNTKDKGNEQTGEAINTNTSNNFKNLKIENISVDKEKQVYQIQLSGYSQIGETRGDVNNTNMFWLNHMQTLLKSVEIDGYTIPYSYTENRRVAYSGEKTLLTVQDPHLSGFTNKNAHRVVLKFHSAKGDYYIQADKTKDDGEIVFQQKGYIAPEPGEAEKAAREYEKNKKTEEEKKVAKYTTSENIPDGTYTIGFNALLADGREGTSMLEGFFDKNVKLVVENGKMKITMLNTLFADVLYDFQIQSGGKWPGKSDKELCGEANANNVKDHAEFTMNISDLNKEHIGGVLVGPMGGQKSDIGQTDKYTRVKIVFKPEVYEGWTGYDEPKAIARKKELSKKALQERLKASGVTDANGDGTIDGSEIKKFSGELKLSRGLGEEVDMGAIYDISLLAGNIGPGVTSIDLGGNHIESIPKDLLKGATGLKKFYIGGNAVKFIPSGLFDDCKELEEVKLNSNVIGKLPSGIFDKNTKLKTLELSKIWLTELPRGVFDKLTNLESIDLSENNIREFDNDVFKNNSKIKFMNLSQNKLKKLPNSISKVADLENLVAHNNGLTRLPDSFAELDNIKEINLSNNKIDHIEDNVWSKLASKDNAKIDLHNNILKSIPVNILRNNKNRKLDLAYNMMDEDIKISKPEELGISANLENGYFPQKKAYKVKANVQNKKIQVSTGNINMIDMAYWKRPVKNGERIPQTKREYIEKRDQLAEADLREYLVNKEGGPRWNWKVVTKVEKIKFNIPTFIGDVTTTNDIDKVVTINDPNMKNGDKYRVTKTLYLSRSSADRDTYEFEVSSDVVASVDNNNDNGNSADENRVLEYSLPVKLVKYGQEDQASMGADAMKSMAKVVESRDGVKISLKFQPKEMLFGGVKMRGHLYKFATYNSLDDIRNHGRYTEANRVETSDYTDGGKTFPGEVEFVRDSRGEEKIGVRVWVDAMDEVAKKANPNADASQPAVLLIDWSKAPKDSSIDKNKLKGTQGEEEGILSSKAVLKNNIEIGEKLLKAGVIEGRSREMLEKALARAKDSINTNDRVKMSIANEVVLFAIDNIKKESGSSELNDPSQQTDIKNIDKDIANKEIKNGAKLYSVPVKLWHAFDNKASMGNASLEKTAIVSEKDGKYTYYVDFKGMEFMGMHGHLWGLSVYDSDSNSSLKEAKVEKEIEDKDLNGNMRKFPSRYSFVRDKKEKEIFTEVNVDAMDSISSNAKSYDAIVKGSGKQKAKLIFDWSQAKEYKKLTGNDVIKRLAGNDRYETATKISQKFFNKADTVILASGTKNADALVSASFASTNEAPILLTEKANVPASVKAEITRLGAKKVILSGGLSSMSGAVESQLRSMGLSVERVAGKNRFETAAMVAQRVKNKSNSNKVILINGEKDADALTVSSLATQAGVPVLMTRANSLDPNAKAKINEWKPEEVIVVGGNSSISEGVMRQINAKSKVRISGRTRFDTALAIANKAYPDTKTIFVSNGYNAVDSLSAGAVTGLAKAPIILAEKNKVPASVVEKLKGNKDLIILGGNNTIDANIENSIK</sequence>
<dbReference type="InterPro" id="IPR007253">
    <property type="entry name" value="Cell_wall-bd_2"/>
</dbReference>
<accession>A0A135YX84</accession>
<dbReference type="GO" id="GO:0005615">
    <property type="term" value="C:extracellular space"/>
    <property type="evidence" value="ECO:0007669"/>
    <property type="project" value="TreeGrafter"/>
</dbReference>
<dbReference type="GO" id="GO:0009274">
    <property type="term" value="C:peptidoglycan-based cell wall"/>
    <property type="evidence" value="ECO:0007669"/>
    <property type="project" value="UniProtKB-ARBA"/>
</dbReference>
<dbReference type="InterPro" id="IPR003591">
    <property type="entry name" value="Leu-rich_rpt_typical-subtyp"/>
</dbReference>
<proteinExistence type="predicted"/>
<dbReference type="Gene3D" id="3.80.10.10">
    <property type="entry name" value="Ribonuclease Inhibitor"/>
    <property type="match status" value="2"/>
</dbReference>
<dbReference type="Pfam" id="PF05031">
    <property type="entry name" value="NEAT"/>
    <property type="match status" value="1"/>
</dbReference>
<dbReference type="InterPro" id="IPR037250">
    <property type="entry name" value="NEAT_dom_sf"/>
</dbReference>
<dbReference type="InterPro" id="IPR026906">
    <property type="entry name" value="LRR_5"/>
</dbReference>
<dbReference type="SUPFAM" id="SSF52058">
    <property type="entry name" value="L domain-like"/>
    <property type="match status" value="1"/>
</dbReference>
<feature type="region of interest" description="Disordered" evidence="5">
    <location>
        <begin position="318"/>
        <end position="352"/>
    </location>
</feature>
<dbReference type="STRING" id="1261.HMPREF3195_00458"/>
<feature type="compositionally biased region" description="Polar residues" evidence="5">
    <location>
        <begin position="343"/>
        <end position="352"/>
    </location>
</feature>
<keyword evidence="3" id="KW-0732">Signal</keyword>
<dbReference type="PROSITE" id="PS50978">
    <property type="entry name" value="NEAT"/>
    <property type="match status" value="1"/>
</dbReference>
<evidence type="ECO:0000256" key="2">
    <source>
        <dbReference type="ARBA" id="ARBA00022614"/>
    </source>
</evidence>
<dbReference type="PATRIC" id="fig|1261.5.peg.464"/>
<dbReference type="Gene3D" id="3.40.50.12090">
    <property type="match status" value="2"/>
</dbReference>
<dbReference type="Proteomes" id="UP000070326">
    <property type="component" value="Unassembled WGS sequence"/>
</dbReference>
<dbReference type="EMBL" id="LSQZ01000015">
    <property type="protein sequence ID" value="KXI13987.1"/>
    <property type="molecule type" value="Genomic_DNA"/>
</dbReference>
<keyword evidence="6" id="KW-0812">Transmembrane</keyword>
<feature type="compositionally biased region" description="Basic and acidic residues" evidence="5">
    <location>
        <begin position="327"/>
        <end position="342"/>
    </location>
</feature>
<reference evidence="8 9" key="1">
    <citation type="submission" date="2016-02" db="EMBL/GenBank/DDBJ databases">
        <authorList>
            <person name="Wen L."/>
            <person name="He K."/>
            <person name="Yang H."/>
        </authorList>
    </citation>
    <scope>NUCLEOTIDE SEQUENCE [LARGE SCALE GENOMIC DNA]</scope>
    <source>
        <strain evidence="8 9">MJR8628A</strain>
    </source>
</reference>
<dbReference type="SMART" id="SM00725">
    <property type="entry name" value="NEAT"/>
    <property type="match status" value="2"/>
</dbReference>
<dbReference type="eggNOG" id="COG5386">
    <property type="taxonomic scope" value="Bacteria"/>
</dbReference>
<evidence type="ECO:0000313" key="8">
    <source>
        <dbReference type="EMBL" id="KXI13987.1"/>
    </source>
</evidence>
<keyword evidence="4" id="KW-0677">Repeat</keyword>
<keyword evidence="2" id="KW-0433">Leucine-rich repeat</keyword>
<dbReference type="PROSITE" id="PS51450">
    <property type="entry name" value="LRR"/>
    <property type="match status" value="2"/>
</dbReference>
<dbReference type="FunFam" id="3.80.10.10:FF:001164">
    <property type="entry name" value="GH01279p"/>
    <property type="match status" value="1"/>
</dbReference>
<gene>
    <name evidence="8" type="ORF">HMPREF3195_00458</name>
</gene>
<dbReference type="CDD" id="cd06920">
    <property type="entry name" value="NEAT"/>
    <property type="match status" value="2"/>
</dbReference>
<dbReference type="PANTHER" id="PTHR45712:SF22">
    <property type="entry name" value="INSULIN-LIKE GROWTH FACTOR-BINDING PROTEIN COMPLEX ACID LABILE SUBUNIT"/>
    <property type="match status" value="1"/>
</dbReference>
<evidence type="ECO:0000259" key="7">
    <source>
        <dbReference type="PROSITE" id="PS50978"/>
    </source>
</evidence>
<dbReference type="InterPro" id="IPR018247">
    <property type="entry name" value="EF_Hand_1_Ca_BS"/>
</dbReference>
<dbReference type="InterPro" id="IPR050333">
    <property type="entry name" value="SLRP"/>
</dbReference>
<evidence type="ECO:0000256" key="6">
    <source>
        <dbReference type="SAM" id="Phobius"/>
    </source>
</evidence>
<feature type="region of interest" description="Disordered" evidence="5">
    <location>
        <begin position="174"/>
        <end position="208"/>
    </location>
</feature>
<comment type="caution">
    <text evidence="8">The sequence shown here is derived from an EMBL/GenBank/DDBJ whole genome shotgun (WGS) entry which is preliminary data.</text>
</comment>
<dbReference type="InterPro" id="IPR032675">
    <property type="entry name" value="LRR_dom_sf"/>
</dbReference>